<gene>
    <name evidence="2" type="ORF">EVAR_27787_1</name>
</gene>
<evidence type="ECO:0000256" key="1">
    <source>
        <dbReference type="SAM" id="MobiDB-lite"/>
    </source>
</evidence>
<reference evidence="2 3" key="1">
    <citation type="journal article" date="2019" name="Commun. Biol.">
        <title>The bagworm genome reveals a unique fibroin gene that provides high tensile strength.</title>
        <authorList>
            <person name="Kono N."/>
            <person name="Nakamura H."/>
            <person name="Ohtoshi R."/>
            <person name="Tomita M."/>
            <person name="Numata K."/>
            <person name="Arakawa K."/>
        </authorList>
    </citation>
    <scope>NUCLEOTIDE SEQUENCE [LARGE SCALE GENOMIC DNA]</scope>
</reference>
<dbReference type="OrthoDB" id="7466836at2759"/>
<feature type="region of interest" description="Disordered" evidence="1">
    <location>
        <begin position="297"/>
        <end position="326"/>
    </location>
</feature>
<protein>
    <submittedName>
        <fullName evidence="2">Uncharacterized protein</fullName>
    </submittedName>
</protein>
<organism evidence="2 3">
    <name type="scientific">Eumeta variegata</name>
    <name type="common">Bagworm moth</name>
    <name type="synonym">Eumeta japonica</name>
    <dbReference type="NCBI Taxonomy" id="151549"/>
    <lineage>
        <taxon>Eukaryota</taxon>
        <taxon>Metazoa</taxon>
        <taxon>Ecdysozoa</taxon>
        <taxon>Arthropoda</taxon>
        <taxon>Hexapoda</taxon>
        <taxon>Insecta</taxon>
        <taxon>Pterygota</taxon>
        <taxon>Neoptera</taxon>
        <taxon>Endopterygota</taxon>
        <taxon>Lepidoptera</taxon>
        <taxon>Glossata</taxon>
        <taxon>Ditrysia</taxon>
        <taxon>Tineoidea</taxon>
        <taxon>Psychidae</taxon>
        <taxon>Oiketicinae</taxon>
        <taxon>Eumeta</taxon>
    </lineage>
</organism>
<sequence length="479" mass="54619">MINRTLNQSSENNLLKSNTFEVKEEIAKKSNVDTESLVSDWLSPSDTLIGIIKLKPPFTSKIIRAKAHACLLHIGDEILEADYKRFHKQLKASLDENDAAWQEILKHEQYQIKLKVRRCLQLLPEQSSFLLQLEKLVILQLHEINKVPFKVSPILVDTEEIENVFQFPSPKVPSSEPKKPYVIEGDTSIPIQKVYGSRETLPSDVELPFIIVDKDYIYAKCNKFEEIKEFIECQYSKTGSCASRPSVIVEEGYRRLPSPFSSLSWSEPEQVLEISSRSISSSWTELEQECVMTSSSSSASGVTVDSHPPSSSTAPSSSEKSRSDVERSETCPAKTCIEWIKKFSFPYLNTYLDYNEQNYARVQAIVAEKRISKEPELIKASQFAKSNLAFAQTNERNYDIATQYSSQEDLLMASEQVTCPCIERDDNTCSPCNIGEPPSRLIKEVLTRRDQSIYNLMKAHPELLNVFTDEKYDYEFLKL</sequence>
<evidence type="ECO:0000313" key="2">
    <source>
        <dbReference type="EMBL" id="GBP35865.1"/>
    </source>
</evidence>
<comment type="caution">
    <text evidence="2">The sequence shown here is derived from an EMBL/GenBank/DDBJ whole genome shotgun (WGS) entry which is preliminary data.</text>
</comment>
<keyword evidence="3" id="KW-1185">Reference proteome</keyword>
<evidence type="ECO:0000313" key="3">
    <source>
        <dbReference type="Proteomes" id="UP000299102"/>
    </source>
</evidence>
<feature type="compositionally biased region" description="Low complexity" evidence="1">
    <location>
        <begin position="297"/>
        <end position="318"/>
    </location>
</feature>
<dbReference type="EMBL" id="BGZK01000310">
    <property type="protein sequence ID" value="GBP35865.1"/>
    <property type="molecule type" value="Genomic_DNA"/>
</dbReference>
<proteinExistence type="predicted"/>
<name>A0A4C1VE08_EUMVA</name>
<dbReference type="Proteomes" id="UP000299102">
    <property type="component" value="Unassembled WGS sequence"/>
</dbReference>
<dbReference type="AlphaFoldDB" id="A0A4C1VE08"/>
<accession>A0A4C1VE08</accession>